<dbReference type="Proteomes" id="UP001054945">
    <property type="component" value="Unassembled WGS sequence"/>
</dbReference>
<accession>A0AAV4R666</accession>
<evidence type="ECO:0000313" key="1">
    <source>
        <dbReference type="EMBL" id="GIY16544.1"/>
    </source>
</evidence>
<sequence length="180" mass="20256">MRKKRKFHMPLIDVKLPNLRLTIERLVEKNKKGLFESDTHVTSTTTTTATPSVRSIPLAVGRSLSHQADNMDHRDFRSSCLARTPSGSLFIPSECKVPASPLNCHLSSQLSKAVNESKSNPERCHLSYTSGVPVPVCNNVRRSSPGHYSRFQFRKSFSSRHLEVHGHRLPLPYRSPSFPP</sequence>
<organism evidence="1 2">
    <name type="scientific">Caerostris extrusa</name>
    <name type="common">Bark spider</name>
    <name type="synonym">Caerostris bankana</name>
    <dbReference type="NCBI Taxonomy" id="172846"/>
    <lineage>
        <taxon>Eukaryota</taxon>
        <taxon>Metazoa</taxon>
        <taxon>Ecdysozoa</taxon>
        <taxon>Arthropoda</taxon>
        <taxon>Chelicerata</taxon>
        <taxon>Arachnida</taxon>
        <taxon>Araneae</taxon>
        <taxon>Araneomorphae</taxon>
        <taxon>Entelegynae</taxon>
        <taxon>Araneoidea</taxon>
        <taxon>Araneidae</taxon>
        <taxon>Caerostris</taxon>
    </lineage>
</organism>
<name>A0AAV4R666_CAEEX</name>
<gene>
    <name evidence="1" type="primary">AVEN_160374_1</name>
    <name evidence="1" type="ORF">CEXT_711101</name>
</gene>
<protein>
    <submittedName>
        <fullName evidence="1">Uncharacterized protein</fullName>
    </submittedName>
</protein>
<dbReference type="AlphaFoldDB" id="A0AAV4R666"/>
<proteinExistence type="predicted"/>
<comment type="caution">
    <text evidence="1">The sequence shown here is derived from an EMBL/GenBank/DDBJ whole genome shotgun (WGS) entry which is preliminary data.</text>
</comment>
<keyword evidence="2" id="KW-1185">Reference proteome</keyword>
<dbReference type="EMBL" id="BPLR01007390">
    <property type="protein sequence ID" value="GIY16544.1"/>
    <property type="molecule type" value="Genomic_DNA"/>
</dbReference>
<evidence type="ECO:0000313" key="2">
    <source>
        <dbReference type="Proteomes" id="UP001054945"/>
    </source>
</evidence>
<reference evidence="1 2" key="1">
    <citation type="submission" date="2021-06" db="EMBL/GenBank/DDBJ databases">
        <title>Caerostris extrusa draft genome.</title>
        <authorList>
            <person name="Kono N."/>
            <person name="Arakawa K."/>
        </authorList>
    </citation>
    <scope>NUCLEOTIDE SEQUENCE [LARGE SCALE GENOMIC DNA]</scope>
</reference>